<name>A0A851APX9_SULDA</name>
<evidence type="ECO:0000256" key="1">
    <source>
        <dbReference type="SAM" id="Phobius"/>
    </source>
</evidence>
<protein>
    <submittedName>
        <fullName evidence="2">FRAS1 protein</fullName>
    </submittedName>
</protein>
<accession>A0A851APX9</accession>
<feature type="non-terminal residue" evidence="2">
    <location>
        <position position="1"/>
    </location>
</feature>
<keyword evidence="3" id="KW-1185">Reference proteome</keyword>
<comment type="caution">
    <text evidence="2">The sequence shown here is derived from an EMBL/GenBank/DDBJ whole genome shotgun (WGS) entry which is preliminary data.</text>
</comment>
<keyword evidence="1" id="KW-0812">Transmembrane</keyword>
<feature type="transmembrane region" description="Helical" evidence="1">
    <location>
        <begin position="140"/>
        <end position="161"/>
    </location>
</feature>
<organism evidence="2 3">
    <name type="scientific">Sula dactylatra</name>
    <name type="common">Masked booby</name>
    <dbReference type="NCBI Taxonomy" id="56068"/>
    <lineage>
        <taxon>Eukaryota</taxon>
        <taxon>Metazoa</taxon>
        <taxon>Chordata</taxon>
        <taxon>Craniata</taxon>
        <taxon>Vertebrata</taxon>
        <taxon>Euteleostomi</taxon>
        <taxon>Archelosauria</taxon>
        <taxon>Archosauria</taxon>
        <taxon>Dinosauria</taxon>
        <taxon>Saurischia</taxon>
        <taxon>Theropoda</taxon>
        <taxon>Coelurosauria</taxon>
        <taxon>Aves</taxon>
        <taxon>Neognathae</taxon>
        <taxon>Neoaves</taxon>
        <taxon>Aequornithes</taxon>
        <taxon>Suliformes</taxon>
        <taxon>Sulidae</taxon>
        <taxon>Sula</taxon>
    </lineage>
</organism>
<dbReference type="AlphaFoldDB" id="A0A851APX9"/>
<dbReference type="EMBL" id="WEKW01018833">
    <property type="protein sequence ID" value="NWI29486.1"/>
    <property type="molecule type" value="Genomic_DNA"/>
</dbReference>
<proteinExistence type="predicted"/>
<evidence type="ECO:0000313" key="3">
    <source>
        <dbReference type="Proteomes" id="UP000619137"/>
    </source>
</evidence>
<feature type="non-terminal residue" evidence="2">
    <location>
        <position position="243"/>
    </location>
</feature>
<reference evidence="2" key="1">
    <citation type="submission" date="2019-10" db="EMBL/GenBank/DDBJ databases">
        <title>Bird 10,000 Genomes (B10K) Project - Family phase.</title>
        <authorList>
            <person name="Zhang G."/>
        </authorList>
    </citation>
    <scope>NUCLEOTIDE SEQUENCE</scope>
    <source>
        <strain evidence="2">B10K-DU-002-49</strain>
        <tissue evidence="2">Muscle</tissue>
    </source>
</reference>
<keyword evidence="1" id="KW-0472">Membrane</keyword>
<evidence type="ECO:0000313" key="2">
    <source>
        <dbReference type="EMBL" id="NWI29486.1"/>
    </source>
</evidence>
<gene>
    <name evidence="2" type="primary">Fras1_1</name>
    <name evidence="2" type="ORF">SULDAC_R13948</name>
</gene>
<dbReference type="Proteomes" id="UP000619137">
    <property type="component" value="Unassembled WGS sequence"/>
</dbReference>
<sequence>DRNQPEVTDKYFHDVPFDAHFASELSEFQSVSSMPGVDGFTLKVDALYKVEAGHQWYLQVIYVIGPESRAGPRIQRSLTRRWRRGRRDLVDSDGRLMLDNSLIYDNEGDQIKNGTNMKSLTLEREEAAVAASLSQTGASLGSAFAAVTLLLLVLSGVCLLTRKCQKLRRKREAARAAPEEHPLNTKVELPRGAERALDSRYCTVRNINILRETGGVCEGKGRKVKQVNLEVKVHSNLHDGTEV</sequence>
<keyword evidence="1" id="KW-1133">Transmembrane helix</keyword>